<reference evidence="6" key="2">
    <citation type="journal article" date="2019" name="Int. J. Syst. Evol. Microbiol.">
        <title>The Global Catalogue of Microorganisms (GCM) 10K type strain sequencing project: providing services to taxonomists for standard genome sequencing and annotation.</title>
        <authorList>
            <consortium name="The Broad Institute Genomics Platform"/>
            <consortium name="The Broad Institute Genome Sequencing Center for Infectious Disease"/>
            <person name="Wu L."/>
            <person name="Ma J."/>
        </authorList>
    </citation>
    <scope>NUCLEOTIDE SEQUENCE [LARGE SCALE GENOMIC DNA]</scope>
    <source>
        <strain evidence="6">JCM 9651</strain>
    </source>
</reference>
<protein>
    <submittedName>
        <fullName evidence="5">GNAT family N-acetyltransferase</fullName>
    </submittedName>
</protein>
<gene>
    <name evidence="4" type="ORF">GCM10020367_00710</name>
    <name evidence="5" type="ORF">GCM10020367_68130</name>
</gene>
<keyword evidence="1" id="KW-0808">Transferase</keyword>
<feature type="domain" description="N-acetyltransferase" evidence="3">
    <location>
        <begin position="2"/>
        <end position="172"/>
    </location>
</feature>
<dbReference type="InterPro" id="IPR016181">
    <property type="entry name" value="Acyl_CoA_acyltransferase"/>
</dbReference>
<dbReference type="Gene3D" id="3.40.630.30">
    <property type="match status" value="1"/>
</dbReference>
<dbReference type="SUPFAM" id="SSF55729">
    <property type="entry name" value="Acyl-CoA N-acyltransferases (Nat)"/>
    <property type="match status" value="1"/>
</dbReference>
<comment type="caution">
    <text evidence="5">The sequence shown here is derived from an EMBL/GenBank/DDBJ whole genome shotgun (WGS) entry which is preliminary data.</text>
</comment>
<proteinExistence type="predicted"/>
<organism evidence="5 6">
    <name type="scientific">Streptomyces sannanensis</name>
    <dbReference type="NCBI Taxonomy" id="285536"/>
    <lineage>
        <taxon>Bacteria</taxon>
        <taxon>Bacillati</taxon>
        <taxon>Actinomycetota</taxon>
        <taxon>Actinomycetes</taxon>
        <taxon>Kitasatosporales</taxon>
        <taxon>Streptomycetaceae</taxon>
        <taxon>Streptomyces</taxon>
    </lineage>
</organism>
<name>A0ABP6SNB1_9ACTN</name>
<evidence type="ECO:0000313" key="4">
    <source>
        <dbReference type="EMBL" id="GAA3367249.1"/>
    </source>
</evidence>
<sequence>MVRVREMTEADIEAVSAVRVRGWQFAYAGIVPQTYLDGMTIEDDARARRARFTDSHERVLNLVAVDGDEGVVGWAALGPYRGNSAEPDAGELYAIYLRPDVIGSGAGRTLIEAVHAEAVSRRFRTLLLWVLRDNARARRFYASAGYAPDGTVRGDRYEDVELPALRYRVSLGQDDPI</sequence>
<keyword evidence="2" id="KW-0012">Acyltransferase</keyword>
<dbReference type="EMBL" id="BAAAYL010000001">
    <property type="protein sequence ID" value="GAA3380454.1"/>
    <property type="molecule type" value="Genomic_DNA"/>
</dbReference>
<reference evidence="5" key="3">
    <citation type="submission" date="2023-12" db="EMBL/GenBank/DDBJ databases">
        <authorList>
            <person name="Sun Q."/>
            <person name="Inoue M."/>
        </authorList>
    </citation>
    <scope>NUCLEOTIDE SEQUENCE</scope>
    <source>
        <strain evidence="5">JCM 9651</strain>
    </source>
</reference>
<reference evidence="5" key="1">
    <citation type="journal article" date="2014" name="Int. J. Syst. Evol. Microbiol.">
        <title>Complete genome of a new Firmicutes species belonging to the dominant human colonic microbiota ('Ruminococcus bicirculans') reveals two chromosomes and a selective capacity to utilize plant glucans.</title>
        <authorList>
            <consortium name="NISC Comparative Sequencing Program"/>
            <person name="Wegmann U."/>
            <person name="Louis P."/>
            <person name="Goesmann A."/>
            <person name="Henrissat B."/>
            <person name="Duncan S.H."/>
            <person name="Flint H.J."/>
        </authorList>
    </citation>
    <scope>NUCLEOTIDE SEQUENCE</scope>
    <source>
        <strain evidence="5">JCM 9651</strain>
    </source>
</reference>
<dbReference type="PROSITE" id="PS51186">
    <property type="entry name" value="GNAT"/>
    <property type="match status" value="1"/>
</dbReference>
<dbReference type="RefSeq" id="WP_345033664.1">
    <property type="nucleotide sequence ID" value="NZ_BAAAYL010000001.1"/>
</dbReference>
<evidence type="ECO:0000256" key="2">
    <source>
        <dbReference type="ARBA" id="ARBA00023315"/>
    </source>
</evidence>
<dbReference type="CDD" id="cd04301">
    <property type="entry name" value="NAT_SF"/>
    <property type="match status" value="1"/>
</dbReference>
<dbReference type="EMBL" id="BAAAYL010000001">
    <property type="protein sequence ID" value="GAA3367249.1"/>
    <property type="molecule type" value="Genomic_DNA"/>
</dbReference>
<dbReference type="InterPro" id="IPR000182">
    <property type="entry name" value="GNAT_dom"/>
</dbReference>
<evidence type="ECO:0000256" key="1">
    <source>
        <dbReference type="ARBA" id="ARBA00022679"/>
    </source>
</evidence>
<dbReference type="Proteomes" id="UP001499990">
    <property type="component" value="Unassembled WGS sequence"/>
</dbReference>
<evidence type="ECO:0000313" key="6">
    <source>
        <dbReference type="Proteomes" id="UP001499990"/>
    </source>
</evidence>
<accession>A0ABP6SNB1</accession>
<dbReference type="PANTHER" id="PTHR43877">
    <property type="entry name" value="AMINOALKYLPHOSPHONATE N-ACETYLTRANSFERASE-RELATED-RELATED"/>
    <property type="match status" value="1"/>
</dbReference>
<evidence type="ECO:0000313" key="5">
    <source>
        <dbReference type="EMBL" id="GAA3380454.1"/>
    </source>
</evidence>
<dbReference type="InterPro" id="IPR050832">
    <property type="entry name" value="Bact_Acetyltransf"/>
</dbReference>
<evidence type="ECO:0000259" key="3">
    <source>
        <dbReference type="PROSITE" id="PS51186"/>
    </source>
</evidence>
<keyword evidence="6" id="KW-1185">Reference proteome</keyword>
<dbReference type="Pfam" id="PF00583">
    <property type="entry name" value="Acetyltransf_1"/>
    <property type="match status" value="1"/>
</dbReference>